<sequence>MGLLRGIIGGSIAALLLQQQQQQQQQQLVAAFEAPAHEAISMTALSGLTMQANQALRRLLNGKDVADVSGWAHRVTEKYPLTAPLHFQRQPICPPSSTAANTKIERSFCSSKTAAEDGCLLEALTYFFYRLTAPEKITEPRDDENPVVRTDKFVFPHGINTTDADAVVEYEVGDDVREKRRSSLYEFIEGAFVKKIMSERQTFWYSGWTHVNSVKSFYEEEKSVFAARKETYFLAWAKENRALLCSEIYPLLNRMTKKKGEKNVYVLDRTSEFLFFEIIKKRILVAGARVAVVMNYILQVRGLDEGLGQLRAGSGMQDVPTTKSYEVFGAWRERKKKSRELRFEQQLAHDQFPQQQQQQQEDQDHLPLQLLLQQQQLLSPPPPPPPPQQQQQQQQQQEEEFQAIQTLQQLNTCSSSSSTNSSSSSSGSRSSSGSGRRKEQQQ</sequence>
<dbReference type="Gene3D" id="1.10.575.10">
    <property type="entry name" value="P1 Nuclease"/>
    <property type="match status" value="2"/>
</dbReference>
<dbReference type="AlphaFoldDB" id="U6JX00"/>
<dbReference type="GO" id="GO:0003713">
    <property type="term" value="F:transcription coactivator activity"/>
    <property type="evidence" value="ECO:0007669"/>
    <property type="project" value="TreeGrafter"/>
</dbReference>
<dbReference type="PANTHER" id="PTHR46007">
    <property type="entry name" value="MEDIATOR OF RNA POLYMERASE II TRANSCRIPTION SUBUNIT 12"/>
    <property type="match status" value="1"/>
</dbReference>
<dbReference type="GO" id="GO:0016592">
    <property type="term" value="C:mediator complex"/>
    <property type="evidence" value="ECO:0007669"/>
    <property type="project" value="TreeGrafter"/>
</dbReference>
<feature type="compositionally biased region" description="Polar residues" evidence="1">
    <location>
        <begin position="404"/>
        <end position="413"/>
    </location>
</feature>
<dbReference type="InterPro" id="IPR008947">
    <property type="entry name" value="PLipase_C/P1_nuclease_dom_sf"/>
</dbReference>
<dbReference type="Proteomes" id="UP000030744">
    <property type="component" value="Unassembled WGS sequence"/>
</dbReference>
<dbReference type="PANTHER" id="PTHR46007:SF8">
    <property type="entry name" value="C2H2-TYPE DOMAIN-CONTAINING PROTEIN"/>
    <property type="match status" value="1"/>
</dbReference>
<evidence type="ECO:0000256" key="1">
    <source>
        <dbReference type="SAM" id="MobiDB-lite"/>
    </source>
</evidence>
<dbReference type="OrthoDB" id="441446at2759"/>
<protein>
    <submittedName>
        <fullName evidence="2">Uncharacterized protein</fullName>
    </submittedName>
</protein>
<dbReference type="VEuPathDB" id="ToxoDB:EMH_0042100"/>
<dbReference type="EMBL" id="HG681438">
    <property type="protein sequence ID" value="CDJ28582.1"/>
    <property type="molecule type" value="Genomic_DNA"/>
</dbReference>
<proteinExistence type="predicted"/>
<gene>
    <name evidence="2" type="ORF">EMH_0042100</name>
</gene>
<organism evidence="2 3">
    <name type="scientific">Eimeria mitis</name>
    <dbReference type="NCBI Taxonomy" id="44415"/>
    <lineage>
        <taxon>Eukaryota</taxon>
        <taxon>Sar</taxon>
        <taxon>Alveolata</taxon>
        <taxon>Apicomplexa</taxon>
        <taxon>Conoidasida</taxon>
        <taxon>Coccidia</taxon>
        <taxon>Eucoccidiorida</taxon>
        <taxon>Eimeriorina</taxon>
        <taxon>Eimeriidae</taxon>
        <taxon>Eimeria</taxon>
    </lineage>
</organism>
<feature type="region of interest" description="Disordered" evidence="1">
    <location>
        <begin position="376"/>
        <end position="442"/>
    </location>
</feature>
<feature type="compositionally biased region" description="Pro residues" evidence="1">
    <location>
        <begin position="379"/>
        <end position="388"/>
    </location>
</feature>
<accession>U6JX00</accession>
<reference evidence="2" key="1">
    <citation type="submission" date="2013-10" db="EMBL/GenBank/DDBJ databases">
        <title>Genomic analysis of the causative agents of coccidiosis in chickens.</title>
        <authorList>
            <person name="Reid A.J."/>
            <person name="Blake D."/>
            <person name="Billington K."/>
            <person name="Browne H."/>
            <person name="Dunn M."/>
            <person name="Hung S."/>
            <person name="Kawahara F."/>
            <person name="Miranda-Saavedra D."/>
            <person name="Mourier T."/>
            <person name="Nagra H."/>
            <person name="Otto T.D."/>
            <person name="Rawlings N."/>
            <person name="Sanchez A."/>
            <person name="Sanders M."/>
            <person name="Subramaniam C."/>
            <person name="Tay Y."/>
            <person name="Dear P."/>
            <person name="Doerig C."/>
            <person name="Gruber A."/>
            <person name="Parkinson J."/>
            <person name="Shirley M."/>
            <person name="Wan K.L."/>
            <person name="Berriman M."/>
            <person name="Tomley F."/>
            <person name="Pain A."/>
        </authorList>
    </citation>
    <scope>NUCLEOTIDE SEQUENCE [LARGE SCALE GENOMIC DNA]</scope>
    <source>
        <strain evidence="2">Houghton</strain>
    </source>
</reference>
<dbReference type="GO" id="GO:0016788">
    <property type="term" value="F:hydrolase activity, acting on ester bonds"/>
    <property type="evidence" value="ECO:0007669"/>
    <property type="project" value="InterPro"/>
</dbReference>
<dbReference type="SUPFAM" id="SSF48537">
    <property type="entry name" value="Phospholipase C/P1 nuclease"/>
    <property type="match status" value="1"/>
</dbReference>
<keyword evidence="3" id="KW-1185">Reference proteome</keyword>
<reference evidence="2" key="2">
    <citation type="submission" date="2013-10" db="EMBL/GenBank/DDBJ databases">
        <authorList>
            <person name="Aslett M."/>
        </authorList>
    </citation>
    <scope>NUCLEOTIDE SEQUENCE [LARGE SCALE GENOMIC DNA]</scope>
    <source>
        <strain evidence="2">Houghton</strain>
    </source>
</reference>
<evidence type="ECO:0000313" key="3">
    <source>
        <dbReference type="Proteomes" id="UP000030744"/>
    </source>
</evidence>
<feature type="compositionally biased region" description="Low complexity" evidence="1">
    <location>
        <begin position="414"/>
        <end position="434"/>
    </location>
</feature>
<dbReference type="InterPro" id="IPR051647">
    <property type="entry name" value="Mediator_comp_sub12"/>
</dbReference>
<dbReference type="RefSeq" id="XP_013351156.1">
    <property type="nucleotide sequence ID" value="XM_013495702.1"/>
</dbReference>
<evidence type="ECO:0000313" key="2">
    <source>
        <dbReference type="EMBL" id="CDJ28582.1"/>
    </source>
</evidence>
<name>U6JX00_9EIME</name>
<dbReference type="GeneID" id="25378932"/>
<dbReference type="GO" id="GO:0045944">
    <property type="term" value="P:positive regulation of transcription by RNA polymerase II"/>
    <property type="evidence" value="ECO:0007669"/>
    <property type="project" value="TreeGrafter"/>
</dbReference>